<dbReference type="InterPro" id="IPR007569">
    <property type="entry name" value="DUF559"/>
</dbReference>
<organism evidence="2 3">
    <name type="scientific">Atribacter laminatus</name>
    <dbReference type="NCBI Taxonomy" id="2847778"/>
    <lineage>
        <taxon>Bacteria</taxon>
        <taxon>Pseudomonadati</taxon>
        <taxon>Atribacterota</taxon>
        <taxon>Atribacteria</taxon>
        <taxon>Atribacterales</taxon>
        <taxon>Atribacteraceae</taxon>
        <taxon>Atribacter</taxon>
    </lineage>
</organism>
<protein>
    <recommendedName>
        <fullName evidence="1">DUF559 domain-containing protein</fullName>
    </recommendedName>
</protein>
<evidence type="ECO:0000313" key="3">
    <source>
        <dbReference type="Proteomes" id="UP000594463"/>
    </source>
</evidence>
<dbReference type="Pfam" id="PF04480">
    <property type="entry name" value="DUF559"/>
    <property type="match status" value="1"/>
</dbReference>
<dbReference type="CDD" id="cd01038">
    <property type="entry name" value="Endonuclease_DUF559"/>
    <property type="match status" value="1"/>
</dbReference>
<dbReference type="InterPro" id="IPR047216">
    <property type="entry name" value="Endonuclease_DUF559_bact"/>
</dbReference>
<dbReference type="PANTHER" id="PTHR38590:SF1">
    <property type="entry name" value="BLL0828 PROTEIN"/>
    <property type="match status" value="1"/>
</dbReference>
<dbReference type="KEGG" id="alam:RT761_01342"/>
<dbReference type="SUPFAM" id="SSF52980">
    <property type="entry name" value="Restriction endonuclease-like"/>
    <property type="match status" value="1"/>
</dbReference>
<name>A0A7T1ALJ1_ATRLM</name>
<accession>A0A7T1ALJ1</accession>
<keyword evidence="3" id="KW-1185">Reference proteome</keyword>
<reference evidence="2 3" key="1">
    <citation type="journal article" date="2021" name="Nat. Commun.">
        <title>Isolation of a member of the candidate phylum Atribacteria reveals a unique cell membrane structure.</title>
        <authorList>
            <person name="Taiki K."/>
            <person name="Nobu M.K."/>
            <person name="Kusada H."/>
            <person name="Meng X.-Y."/>
            <person name="Hosoki N."/>
            <person name="Uematsu K."/>
            <person name="Yoshioka H."/>
            <person name="Kamagata Y."/>
            <person name="Tamaki H."/>
        </authorList>
    </citation>
    <scope>NUCLEOTIDE SEQUENCE [LARGE SCALE GENOMIC DNA]</scope>
    <source>
        <strain evidence="2 3">RT761</strain>
    </source>
</reference>
<dbReference type="EMBL" id="CP065383">
    <property type="protein sequence ID" value="QPM68128.1"/>
    <property type="molecule type" value="Genomic_DNA"/>
</dbReference>
<dbReference type="AlphaFoldDB" id="A0A7T1ALJ1"/>
<proteinExistence type="predicted"/>
<dbReference type="InterPro" id="IPR011335">
    <property type="entry name" value="Restrct_endonuc-II-like"/>
</dbReference>
<evidence type="ECO:0000259" key="1">
    <source>
        <dbReference type="Pfam" id="PF04480"/>
    </source>
</evidence>
<dbReference type="Proteomes" id="UP000594463">
    <property type="component" value="Chromosome"/>
</dbReference>
<gene>
    <name evidence="2" type="ORF">RT761_01342</name>
</gene>
<sequence>MKFRRQVPMGPYIVDFVCFEQKIIIELDGGQHQEQIEKDQKRDQFFQNQGYKVLRFWDNEVFQNINGVLEVIRMSCKNKSHVSS</sequence>
<feature type="domain" description="DUF559" evidence="1">
    <location>
        <begin position="1"/>
        <end position="76"/>
    </location>
</feature>
<dbReference type="PANTHER" id="PTHR38590">
    <property type="entry name" value="BLL0828 PROTEIN"/>
    <property type="match status" value="1"/>
</dbReference>
<dbReference type="Gene3D" id="3.40.960.10">
    <property type="entry name" value="VSR Endonuclease"/>
    <property type="match status" value="1"/>
</dbReference>
<evidence type="ECO:0000313" key="2">
    <source>
        <dbReference type="EMBL" id="QPM68128.1"/>
    </source>
</evidence>